<evidence type="ECO:0000256" key="1">
    <source>
        <dbReference type="ARBA" id="ARBA00004162"/>
    </source>
</evidence>
<dbReference type="EMBL" id="JAFFGU010000006">
    <property type="protein sequence ID" value="MBM7279097.1"/>
    <property type="molecule type" value="Genomic_DNA"/>
</dbReference>
<evidence type="ECO:0000256" key="5">
    <source>
        <dbReference type="ARBA" id="ARBA00022927"/>
    </source>
</evidence>
<keyword evidence="7 9" id="KW-0811">Translocation</keyword>
<dbReference type="InterPro" id="IPR006312">
    <property type="entry name" value="TatA/E"/>
</dbReference>
<comment type="function">
    <text evidence="9">Part of the twin-arginine translocation (Tat) system that transports large folded proteins containing a characteristic twin-arginine motif in their signal peptide across membranes. TatA could form the protein-conducting channel of the Tat system.</text>
</comment>
<comment type="subunit">
    <text evidence="9">The Tat system comprises two distinct complexes: a TatABC complex, containing multiple copies of TatA, TatB and TatC subunits, and a separate TatA complex, containing only TatA subunits. Substrates initially bind to the TatABC complex, which probably triggers association of the separate TatA complex to form the active translocon.</text>
</comment>
<dbReference type="GO" id="GO:0043953">
    <property type="term" value="P:protein transport by the Tat complex"/>
    <property type="evidence" value="ECO:0007669"/>
    <property type="project" value="UniProtKB-UniRule"/>
</dbReference>
<evidence type="ECO:0000313" key="12">
    <source>
        <dbReference type="Proteomes" id="UP001195196"/>
    </source>
</evidence>
<gene>
    <name evidence="9" type="primary">tatA</name>
    <name evidence="11" type="ORF">JTZ10_15195</name>
</gene>
<comment type="similarity">
    <text evidence="9">Belongs to the TatA/E family.</text>
</comment>
<dbReference type="PANTHER" id="PTHR42982:SF1">
    <property type="entry name" value="SEC-INDEPENDENT PROTEIN TRANSLOCASE PROTEIN TATA"/>
    <property type="match status" value="1"/>
</dbReference>
<dbReference type="Gene3D" id="1.20.5.3310">
    <property type="match status" value="1"/>
</dbReference>
<sequence>MLHNLTGWHALVILAIMLLVFGASKLPALAKSVGQSMRILKDEVREGTDTDTEPTASTVAPAVAGATDHQAAPVTGRPDLNPVSRAS</sequence>
<accession>A0AAW4G6D6</accession>
<evidence type="ECO:0000256" key="3">
    <source>
        <dbReference type="ARBA" id="ARBA00022475"/>
    </source>
</evidence>
<proteinExistence type="inferred from homology"/>
<evidence type="ECO:0000256" key="4">
    <source>
        <dbReference type="ARBA" id="ARBA00022692"/>
    </source>
</evidence>
<dbReference type="InterPro" id="IPR003369">
    <property type="entry name" value="TatA/B/E"/>
</dbReference>
<evidence type="ECO:0000256" key="7">
    <source>
        <dbReference type="ARBA" id="ARBA00023010"/>
    </source>
</evidence>
<dbReference type="RefSeq" id="WP_143934248.1">
    <property type="nucleotide sequence ID" value="NZ_JAFFGU010000006.1"/>
</dbReference>
<evidence type="ECO:0000256" key="9">
    <source>
        <dbReference type="HAMAP-Rule" id="MF_00236"/>
    </source>
</evidence>
<keyword evidence="6 9" id="KW-1133">Transmembrane helix</keyword>
<evidence type="ECO:0000256" key="6">
    <source>
        <dbReference type="ARBA" id="ARBA00022989"/>
    </source>
</evidence>
<dbReference type="GO" id="GO:0008320">
    <property type="term" value="F:protein transmembrane transporter activity"/>
    <property type="evidence" value="ECO:0007669"/>
    <property type="project" value="UniProtKB-UniRule"/>
</dbReference>
<name>A0AAW4G6D6_GORRU</name>
<keyword evidence="4 9" id="KW-0812">Transmembrane</keyword>
<evidence type="ECO:0000256" key="8">
    <source>
        <dbReference type="ARBA" id="ARBA00023136"/>
    </source>
</evidence>
<comment type="subcellular location">
    <subcellularLocation>
        <location evidence="1 9">Cell membrane</location>
        <topology evidence="1 9">Single-pass membrane protein</topology>
    </subcellularLocation>
</comment>
<dbReference type="Proteomes" id="UP001195196">
    <property type="component" value="Unassembled WGS sequence"/>
</dbReference>
<keyword evidence="3 9" id="KW-1003">Cell membrane</keyword>
<dbReference type="Pfam" id="PF02416">
    <property type="entry name" value="TatA_B_E"/>
    <property type="match status" value="1"/>
</dbReference>
<evidence type="ECO:0000256" key="2">
    <source>
        <dbReference type="ARBA" id="ARBA00022448"/>
    </source>
</evidence>
<evidence type="ECO:0000313" key="11">
    <source>
        <dbReference type="EMBL" id="MBM7279097.1"/>
    </source>
</evidence>
<comment type="caution">
    <text evidence="11">The sequence shown here is derived from an EMBL/GenBank/DDBJ whole genome shotgun (WGS) entry which is preliminary data.</text>
</comment>
<keyword evidence="8 9" id="KW-0472">Membrane</keyword>
<reference evidence="11" key="1">
    <citation type="submission" date="2021-02" db="EMBL/GenBank/DDBJ databases">
        <title>Taxonomy, biology and ecology of Rhodococcus bacteria occurring in California pistachio and other woody hosts as revealed by genome sequence analyses.</title>
        <authorList>
            <person name="Riely B."/>
            <person name="Gai Y."/>
        </authorList>
    </citation>
    <scope>NUCLEOTIDE SEQUENCE</scope>
    <source>
        <strain evidence="11">BP-295</strain>
    </source>
</reference>
<dbReference type="HAMAP" id="MF_00236">
    <property type="entry name" value="TatA_E"/>
    <property type="match status" value="1"/>
</dbReference>
<organism evidence="11 12">
    <name type="scientific">Gordonia rubripertincta</name>
    <name type="common">Rhodococcus corallinus</name>
    <dbReference type="NCBI Taxonomy" id="36822"/>
    <lineage>
        <taxon>Bacteria</taxon>
        <taxon>Bacillati</taxon>
        <taxon>Actinomycetota</taxon>
        <taxon>Actinomycetes</taxon>
        <taxon>Mycobacteriales</taxon>
        <taxon>Gordoniaceae</taxon>
        <taxon>Gordonia</taxon>
    </lineage>
</organism>
<keyword evidence="5 9" id="KW-0653">Protein transport</keyword>
<feature type="region of interest" description="Disordered" evidence="10">
    <location>
        <begin position="44"/>
        <end position="87"/>
    </location>
</feature>
<evidence type="ECO:0000256" key="10">
    <source>
        <dbReference type="SAM" id="MobiDB-lite"/>
    </source>
</evidence>
<keyword evidence="2 9" id="KW-0813">Transport</keyword>
<dbReference type="PANTHER" id="PTHR42982">
    <property type="entry name" value="SEC-INDEPENDENT PROTEIN TRANSLOCASE PROTEIN TATA"/>
    <property type="match status" value="1"/>
</dbReference>
<dbReference type="GO" id="GO:0033281">
    <property type="term" value="C:TAT protein transport complex"/>
    <property type="evidence" value="ECO:0007669"/>
    <property type="project" value="UniProtKB-UniRule"/>
</dbReference>
<dbReference type="AlphaFoldDB" id="A0AAW4G6D6"/>
<protein>
    <recommendedName>
        <fullName evidence="9">Sec-independent protein translocase protein TatA</fullName>
    </recommendedName>
</protein>